<accession>X1KAD4</accession>
<sequence>MAQMIGYISMGDVIYVNFKKKRRIDPSWLAEQEREFNRMMMDQDTPTPAEYYGETEDEE</sequence>
<name>X1KAD4_9ZZZZ</name>
<reference evidence="2" key="1">
    <citation type="journal article" date="2014" name="Front. Microbiol.">
        <title>High frequency of phylogenetically diverse reductive dehalogenase-homologous genes in deep subseafloor sedimentary metagenomes.</title>
        <authorList>
            <person name="Kawai M."/>
            <person name="Futagami T."/>
            <person name="Toyoda A."/>
            <person name="Takaki Y."/>
            <person name="Nishi S."/>
            <person name="Hori S."/>
            <person name="Arai W."/>
            <person name="Tsubouchi T."/>
            <person name="Morono Y."/>
            <person name="Uchiyama I."/>
            <person name="Ito T."/>
            <person name="Fujiyama A."/>
            <person name="Inagaki F."/>
            <person name="Takami H."/>
        </authorList>
    </citation>
    <scope>NUCLEOTIDE SEQUENCE</scope>
    <source>
        <strain evidence="2">Expedition CK06-06</strain>
    </source>
</reference>
<proteinExistence type="predicted"/>
<evidence type="ECO:0000256" key="1">
    <source>
        <dbReference type="SAM" id="MobiDB-lite"/>
    </source>
</evidence>
<dbReference type="AlphaFoldDB" id="X1KAD4"/>
<organism evidence="2">
    <name type="scientific">marine sediment metagenome</name>
    <dbReference type="NCBI Taxonomy" id="412755"/>
    <lineage>
        <taxon>unclassified sequences</taxon>
        <taxon>metagenomes</taxon>
        <taxon>ecological metagenomes</taxon>
    </lineage>
</organism>
<dbReference type="EMBL" id="BARU01037351">
    <property type="protein sequence ID" value="GAH87199.1"/>
    <property type="molecule type" value="Genomic_DNA"/>
</dbReference>
<protein>
    <submittedName>
        <fullName evidence="2">Uncharacterized protein</fullName>
    </submittedName>
</protein>
<feature type="region of interest" description="Disordered" evidence="1">
    <location>
        <begin position="39"/>
        <end position="59"/>
    </location>
</feature>
<comment type="caution">
    <text evidence="2">The sequence shown here is derived from an EMBL/GenBank/DDBJ whole genome shotgun (WGS) entry which is preliminary data.</text>
</comment>
<gene>
    <name evidence="2" type="ORF">S03H2_58225</name>
</gene>
<evidence type="ECO:0000313" key="2">
    <source>
        <dbReference type="EMBL" id="GAH87199.1"/>
    </source>
</evidence>